<sequence length="145" mass="16600">MPAAAEVQAVTLDKFIKAWSKWTPDFLDIWSDDLTFTTLPFSYGKPTRARAQLESRYLLLMSTLTNFQLQVHNVVHDASQGKAAIYAIIKADTPFGPYDNEQAVFISFDESGEKVDKIEEMNDTAFRKEFDPKYYEHIGWGQPPK</sequence>
<dbReference type="SUPFAM" id="SSF54427">
    <property type="entry name" value="NTF2-like"/>
    <property type="match status" value="1"/>
</dbReference>
<keyword evidence="2" id="KW-1185">Reference proteome</keyword>
<name>A0A6A6H580_VIRVR</name>
<dbReference type="OrthoDB" id="3758478at2759"/>
<proteinExistence type="predicted"/>
<dbReference type="AlphaFoldDB" id="A0A6A6H580"/>
<dbReference type="Proteomes" id="UP000800092">
    <property type="component" value="Unassembled WGS sequence"/>
</dbReference>
<dbReference type="EMBL" id="ML991811">
    <property type="protein sequence ID" value="KAF2232870.1"/>
    <property type="molecule type" value="Genomic_DNA"/>
</dbReference>
<gene>
    <name evidence="1" type="ORF">EV356DRAFT_232042</name>
</gene>
<dbReference type="PANTHER" id="PTHR39598">
    <property type="entry name" value="AUSTINOL SYNTHESIS PROTEIN F-RELATED"/>
    <property type="match status" value="1"/>
</dbReference>
<reference evidence="1" key="1">
    <citation type="journal article" date="2020" name="Stud. Mycol.">
        <title>101 Dothideomycetes genomes: a test case for predicting lifestyles and emergence of pathogens.</title>
        <authorList>
            <person name="Haridas S."/>
            <person name="Albert R."/>
            <person name="Binder M."/>
            <person name="Bloem J."/>
            <person name="Labutti K."/>
            <person name="Salamov A."/>
            <person name="Andreopoulos B."/>
            <person name="Baker S."/>
            <person name="Barry K."/>
            <person name="Bills G."/>
            <person name="Bluhm B."/>
            <person name="Cannon C."/>
            <person name="Castanera R."/>
            <person name="Culley D."/>
            <person name="Daum C."/>
            <person name="Ezra D."/>
            <person name="Gonzalez J."/>
            <person name="Henrissat B."/>
            <person name="Kuo A."/>
            <person name="Liang C."/>
            <person name="Lipzen A."/>
            <person name="Lutzoni F."/>
            <person name="Magnuson J."/>
            <person name="Mondo S."/>
            <person name="Nolan M."/>
            <person name="Ohm R."/>
            <person name="Pangilinan J."/>
            <person name="Park H.-J."/>
            <person name="Ramirez L."/>
            <person name="Alfaro M."/>
            <person name="Sun H."/>
            <person name="Tritt A."/>
            <person name="Yoshinaga Y."/>
            <person name="Zwiers L.-H."/>
            <person name="Turgeon B."/>
            <person name="Goodwin S."/>
            <person name="Spatafora J."/>
            <person name="Crous P."/>
            <person name="Grigoriev I."/>
        </authorList>
    </citation>
    <scope>NUCLEOTIDE SEQUENCE</scope>
    <source>
        <strain evidence="1">Tuck. ex Michener</strain>
    </source>
</reference>
<accession>A0A6A6H580</accession>
<organism evidence="1 2">
    <name type="scientific">Viridothelium virens</name>
    <name type="common">Speckled blister lichen</name>
    <name type="synonym">Trypethelium virens</name>
    <dbReference type="NCBI Taxonomy" id="1048519"/>
    <lineage>
        <taxon>Eukaryota</taxon>
        <taxon>Fungi</taxon>
        <taxon>Dikarya</taxon>
        <taxon>Ascomycota</taxon>
        <taxon>Pezizomycotina</taxon>
        <taxon>Dothideomycetes</taxon>
        <taxon>Dothideomycetes incertae sedis</taxon>
        <taxon>Trypetheliales</taxon>
        <taxon>Trypetheliaceae</taxon>
        <taxon>Viridothelium</taxon>
    </lineage>
</organism>
<evidence type="ECO:0000313" key="1">
    <source>
        <dbReference type="EMBL" id="KAF2232870.1"/>
    </source>
</evidence>
<dbReference type="InterPro" id="IPR050977">
    <property type="entry name" value="Fungal_Meroterpenoid_Isomerase"/>
</dbReference>
<evidence type="ECO:0000313" key="2">
    <source>
        <dbReference type="Proteomes" id="UP000800092"/>
    </source>
</evidence>
<protein>
    <recommendedName>
        <fullName evidence="3">SnoaL-like domain-containing protein</fullName>
    </recommendedName>
</protein>
<dbReference type="InterPro" id="IPR032710">
    <property type="entry name" value="NTF2-like_dom_sf"/>
</dbReference>
<dbReference type="PANTHER" id="PTHR39598:SF1">
    <property type="entry name" value="AUSTINOID BIOSYNTHESIS CLUSTERS PROTEIN F-RELATED"/>
    <property type="match status" value="1"/>
</dbReference>
<evidence type="ECO:0008006" key="3">
    <source>
        <dbReference type="Google" id="ProtNLM"/>
    </source>
</evidence>